<dbReference type="OMA" id="WINSEQQ"/>
<dbReference type="Ensembl" id="ENSCCRT00000066389.2">
    <property type="protein sequence ID" value="ENSCCRP00000061235.1"/>
    <property type="gene ID" value="ENSCCRG00000032925.2"/>
</dbReference>
<evidence type="ECO:0000256" key="4">
    <source>
        <dbReference type="ARBA" id="ARBA00022525"/>
    </source>
</evidence>
<comment type="similarity">
    <text evidence="2 11">Belongs to the insulin family.</text>
</comment>
<organism evidence="14 15">
    <name type="scientific">Cyprinus carpio carpio</name>
    <dbReference type="NCBI Taxonomy" id="630221"/>
    <lineage>
        <taxon>Eukaryota</taxon>
        <taxon>Metazoa</taxon>
        <taxon>Chordata</taxon>
        <taxon>Craniata</taxon>
        <taxon>Vertebrata</taxon>
        <taxon>Euteleostomi</taxon>
        <taxon>Actinopterygii</taxon>
        <taxon>Neopterygii</taxon>
        <taxon>Teleostei</taxon>
        <taxon>Ostariophysi</taxon>
        <taxon>Cypriniformes</taxon>
        <taxon>Cyprinidae</taxon>
        <taxon>Cyprininae</taxon>
        <taxon>Cyprinus</taxon>
    </lineage>
</organism>
<evidence type="ECO:0000256" key="3">
    <source>
        <dbReference type="ARBA" id="ARBA00014427"/>
    </source>
</evidence>
<dbReference type="SUPFAM" id="SSF56994">
    <property type="entry name" value="Insulin-like"/>
    <property type="match status" value="1"/>
</dbReference>
<feature type="domain" description="Insulin-like" evidence="13">
    <location>
        <begin position="66"/>
        <end position="191"/>
    </location>
</feature>
<accession>A0A8C1DEM5</accession>
<dbReference type="GO" id="GO:0005179">
    <property type="term" value="F:hormone activity"/>
    <property type="evidence" value="ECO:0007669"/>
    <property type="project" value="InterPro"/>
</dbReference>
<evidence type="ECO:0000256" key="8">
    <source>
        <dbReference type="ARBA" id="ARBA00025288"/>
    </source>
</evidence>
<dbReference type="InterPro" id="IPR016179">
    <property type="entry name" value="Insulin-like"/>
</dbReference>
<evidence type="ECO:0000256" key="2">
    <source>
        <dbReference type="ARBA" id="ARBA00009034"/>
    </source>
</evidence>
<dbReference type="InterPro" id="IPR036438">
    <property type="entry name" value="Insulin-like_sf"/>
</dbReference>
<keyword evidence="7" id="KW-1015">Disulfide bond</keyword>
<dbReference type="InterPro" id="IPR043387">
    <property type="entry name" value="INSL3/INSL4"/>
</dbReference>
<evidence type="ECO:0000256" key="5">
    <source>
        <dbReference type="ARBA" id="ARBA00022685"/>
    </source>
</evidence>
<dbReference type="AlphaFoldDB" id="A0A8C1DEM5"/>
<evidence type="ECO:0000256" key="9">
    <source>
        <dbReference type="ARBA" id="ARBA00032209"/>
    </source>
</evidence>
<comment type="subcellular location">
    <subcellularLocation>
        <location evidence="1 11">Secreted</location>
    </subcellularLocation>
</comment>
<dbReference type="GeneTree" id="ENSGT00940000163613"/>
<feature type="region of interest" description="Disordered" evidence="12">
    <location>
        <begin position="119"/>
        <end position="157"/>
    </location>
</feature>
<name>A0A8C1DEM5_CYPCA</name>
<evidence type="ECO:0000256" key="6">
    <source>
        <dbReference type="ARBA" id="ARBA00022729"/>
    </source>
</evidence>
<sequence length="191" mass="21553">MRAKSLMGGIKTPKLVLVGSLLYLKTLEYYSNLITPRNTMNMKWSASLAFLILLEISKTESQDVRVKLCGREFIRMVVTSCGSSRLKRNSPDSNLHFANLHRNLQNWLNRDLVAQKGTLTAEEEQWREHESPESVTEHPAPHQHISPPAEHLEHSTTVQDLSMSSRTRRDVGPAGVCCTSGCTMSELIQYC</sequence>
<evidence type="ECO:0000256" key="11">
    <source>
        <dbReference type="RuleBase" id="RU000406"/>
    </source>
</evidence>
<dbReference type="Gene3D" id="1.10.100.10">
    <property type="entry name" value="Insulin-like"/>
    <property type="match status" value="1"/>
</dbReference>
<dbReference type="GO" id="GO:0001664">
    <property type="term" value="F:G protein-coupled receptor binding"/>
    <property type="evidence" value="ECO:0007669"/>
    <property type="project" value="TreeGrafter"/>
</dbReference>
<keyword evidence="6" id="KW-0732">Signal</keyword>
<proteinExistence type="inferred from homology"/>
<dbReference type="Proteomes" id="UP001108240">
    <property type="component" value="Unplaced"/>
</dbReference>
<keyword evidence="15" id="KW-1185">Reference proteome</keyword>
<keyword evidence="5" id="KW-0165">Cleavage on pair of basic residues</keyword>
<comment type="function">
    <text evidence="8">Seems to play a role in testicular function. May be a trophic hormone with a role in testicular descent in fetal life. Is a ligand for LGR8 receptor.</text>
</comment>
<reference evidence="14" key="2">
    <citation type="submission" date="2025-09" db="UniProtKB">
        <authorList>
            <consortium name="Ensembl"/>
        </authorList>
    </citation>
    <scope>IDENTIFICATION</scope>
</reference>
<dbReference type="GO" id="GO:0007193">
    <property type="term" value="P:adenylate cyclase-inhibiting G protein-coupled receptor signaling pathway"/>
    <property type="evidence" value="ECO:0007669"/>
    <property type="project" value="TreeGrafter"/>
</dbReference>
<dbReference type="PROSITE" id="PS00262">
    <property type="entry name" value="INSULIN"/>
    <property type="match status" value="1"/>
</dbReference>
<evidence type="ECO:0000259" key="13">
    <source>
        <dbReference type="SMART" id="SM00078"/>
    </source>
</evidence>
<dbReference type="GO" id="GO:0005615">
    <property type="term" value="C:extracellular space"/>
    <property type="evidence" value="ECO:0007669"/>
    <property type="project" value="TreeGrafter"/>
</dbReference>
<evidence type="ECO:0000313" key="14">
    <source>
        <dbReference type="Ensembl" id="ENSCCRP00000061235.1"/>
    </source>
</evidence>
<dbReference type="CDD" id="cd04365">
    <property type="entry name" value="IlGF_relaxin_like"/>
    <property type="match status" value="1"/>
</dbReference>
<keyword evidence="4 11" id="KW-0964">Secreted</keyword>
<dbReference type="PANTHER" id="PTHR10423">
    <property type="entry name" value="INSULIN-LIKE 3"/>
    <property type="match status" value="1"/>
</dbReference>
<evidence type="ECO:0000256" key="1">
    <source>
        <dbReference type="ARBA" id="ARBA00004613"/>
    </source>
</evidence>
<dbReference type="InterPro" id="IPR022353">
    <property type="entry name" value="Insulin_CS"/>
</dbReference>
<dbReference type="Pfam" id="PF00049">
    <property type="entry name" value="Insulin"/>
    <property type="match status" value="1"/>
</dbReference>
<evidence type="ECO:0000256" key="10">
    <source>
        <dbReference type="ARBA" id="ARBA00032881"/>
    </source>
</evidence>
<protein>
    <recommendedName>
        <fullName evidence="3">Insulin-like 3</fullName>
    </recommendedName>
    <alternativeName>
        <fullName evidence="10">Leydig insulin-like peptide</fullName>
    </alternativeName>
    <alternativeName>
        <fullName evidence="9">Relaxin-like factor</fullName>
    </alternativeName>
</protein>
<evidence type="ECO:0000256" key="7">
    <source>
        <dbReference type="ARBA" id="ARBA00023157"/>
    </source>
</evidence>
<evidence type="ECO:0000256" key="12">
    <source>
        <dbReference type="SAM" id="MobiDB-lite"/>
    </source>
</evidence>
<evidence type="ECO:0000313" key="15">
    <source>
        <dbReference type="Proteomes" id="UP001108240"/>
    </source>
</evidence>
<dbReference type="SMART" id="SM00078">
    <property type="entry name" value="IlGF"/>
    <property type="match status" value="1"/>
</dbReference>
<reference evidence="14" key="1">
    <citation type="submission" date="2025-08" db="UniProtKB">
        <authorList>
            <consortium name="Ensembl"/>
        </authorList>
    </citation>
    <scope>IDENTIFICATION</scope>
</reference>
<feature type="compositionally biased region" description="Basic and acidic residues" evidence="12">
    <location>
        <begin position="124"/>
        <end position="140"/>
    </location>
</feature>
<dbReference type="PANTHER" id="PTHR10423:SF3">
    <property type="entry name" value="INSULIN-LIKE 3"/>
    <property type="match status" value="1"/>
</dbReference>